<keyword evidence="3" id="KW-0560">Oxidoreductase</keyword>
<dbReference type="AlphaFoldDB" id="A0A1Y1XNK1"/>
<accession>A0A1Y1XNK1</accession>
<dbReference type="InterPro" id="IPR013785">
    <property type="entry name" value="Aldolase_TIM"/>
</dbReference>
<dbReference type="STRING" id="1754192.A0A1Y1XNK1"/>
<keyword evidence="2" id="KW-0288">FMN</keyword>
<evidence type="ECO:0000313" key="5">
    <source>
        <dbReference type="Proteomes" id="UP000193944"/>
    </source>
</evidence>
<dbReference type="SUPFAM" id="SSF51412">
    <property type="entry name" value="Inosine monophosphate dehydrogenase (IMPDH)"/>
    <property type="match status" value="1"/>
</dbReference>
<keyword evidence="1" id="KW-0285">Flavoprotein</keyword>
<dbReference type="Gene3D" id="3.20.20.70">
    <property type="entry name" value="Aldolase class I"/>
    <property type="match status" value="1"/>
</dbReference>
<dbReference type="InterPro" id="IPR004136">
    <property type="entry name" value="NMO"/>
</dbReference>
<keyword evidence="5" id="KW-1185">Reference proteome</keyword>
<dbReference type="OrthoDB" id="10265891at2759"/>
<dbReference type="GO" id="GO:0018580">
    <property type="term" value="F:nitronate monooxygenase activity"/>
    <property type="evidence" value="ECO:0007669"/>
    <property type="project" value="InterPro"/>
</dbReference>
<proteinExistence type="predicted"/>
<organism evidence="4 5">
    <name type="scientific">Anaeromyces robustus</name>
    <dbReference type="NCBI Taxonomy" id="1754192"/>
    <lineage>
        <taxon>Eukaryota</taxon>
        <taxon>Fungi</taxon>
        <taxon>Fungi incertae sedis</taxon>
        <taxon>Chytridiomycota</taxon>
        <taxon>Chytridiomycota incertae sedis</taxon>
        <taxon>Neocallimastigomycetes</taxon>
        <taxon>Neocallimastigales</taxon>
        <taxon>Neocallimastigaceae</taxon>
        <taxon>Anaeromyces</taxon>
    </lineage>
</organism>
<dbReference type="PANTHER" id="PTHR32332">
    <property type="entry name" value="2-NITROPROPANE DIOXYGENASE"/>
    <property type="match status" value="1"/>
</dbReference>
<evidence type="ECO:0000313" key="4">
    <source>
        <dbReference type="EMBL" id="ORX87329.1"/>
    </source>
</evidence>
<protein>
    <submittedName>
        <fullName evidence="4">Inosine monophosphate dehydrogenase</fullName>
    </submittedName>
</protein>
<evidence type="ECO:0000256" key="1">
    <source>
        <dbReference type="ARBA" id="ARBA00022630"/>
    </source>
</evidence>
<reference evidence="4 5" key="1">
    <citation type="submission" date="2016-08" db="EMBL/GenBank/DDBJ databases">
        <title>A Parts List for Fungal Cellulosomes Revealed by Comparative Genomics.</title>
        <authorList>
            <consortium name="DOE Joint Genome Institute"/>
            <person name="Haitjema C.H."/>
            <person name="Gilmore S.P."/>
            <person name="Henske J.K."/>
            <person name="Solomon K.V."/>
            <person name="De Groot R."/>
            <person name="Kuo A."/>
            <person name="Mondo S.J."/>
            <person name="Salamov A.A."/>
            <person name="Labutti K."/>
            <person name="Zhao Z."/>
            <person name="Chiniquy J."/>
            <person name="Barry K."/>
            <person name="Brewer H.M."/>
            <person name="Purvine S.O."/>
            <person name="Wright A.T."/>
            <person name="Boxma B."/>
            <person name="Van Alen T."/>
            <person name="Hackstein J.H."/>
            <person name="Baker S.E."/>
            <person name="Grigoriev I.V."/>
            <person name="O'Malley M.A."/>
        </authorList>
    </citation>
    <scope>NUCLEOTIDE SEQUENCE [LARGE SCALE GENOMIC DNA]</scope>
    <source>
        <strain evidence="4 5">S4</strain>
    </source>
</reference>
<comment type="caution">
    <text evidence="4">The sequence shown here is derived from an EMBL/GenBank/DDBJ whole genome shotgun (WGS) entry which is preliminary data.</text>
</comment>
<dbReference type="CDD" id="cd04730">
    <property type="entry name" value="NPD_like"/>
    <property type="match status" value="1"/>
</dbReference>
<name>A0A1Y1XNK1_9FUNG</name>
<evidence type="ECO:0000256" key="3">
    <source>
        <dbReference type="ARBA" id="ARBA00023002"/>
    </source>
</evidence>
<dbReference type="Pfam" id="PF03060">
    <property type="entry name" value="NMO"/>
    <property type="match status" value="1"/>
</dbReference>
<dbReference type="PANTHER" id="PTHR32332:SF20">
    <property type="entry name" value="2-NITROPROPANE DIOXYGENASE-LIKE PROTEIN"/>
    <property type="match status" value="1"/>
</dbReference>
<dbReference type="Proteomes" id="UP000193944">
    <property type="component" value="Unassembled WGS sequence"/>
</dbReference>
<evidence type="ECO:0000256" key="2">
    <source>
        <dbReference type="ARBA" id="ARBA00022643"/>
    </source>
</evidence>
<dbReference type="EMBL" id="MCFG01000010">
    <property type="protein sequence ID" value="ORX87329.1"/>
    <property type="molecule type" value="Genomic_DNA"/>
</dbReference>
<reference evidence="4 5" key="2">
    <citation type="submission" date="2016-08" db="EMBL/GenBank/DDBJ databases">
        <title>Pervasive Adenine N6-methylation of Active Genes in Fungi.</title>
        <authorList>
            <consortium name="DOE Joint Genome Institute"/>
            <person name="Mondo S.J."/>
            <person name="Dannebaum R.O."/>
            <person name="Kuo R.C."/>
            <person name="Labutti K."/>
            <person name="Haridas S."/>
            <person name="Kuo A."/>
            <person name="Salamov A."/>
            <person name="Ahrendt S.R."/>
            <person name="Lipzen A."/>
            <person name="Sullivan W."/>
            <person name="Andreopoulos W.B."/>
            <person name="Clum A."/>
            <person name="Lindquist E."/>
            <person name="Daum C."/>
            <person name="Ramamoorthy G.K."/>
            <person name="Gryganskyi A."/>
            <person name="Culley D."/>
            <person name="Magnuson J.K."/>
            <person name="James T.Y."/>
            <person name="O'Malley M.A."/>
            <person name="Stajich J.E."/>
            <person name="Spatafora J.W."/>
            <person name="Visel A."/>
            <person name="Grigoriev I.V."/>
        </authorList>
    </citation>
    <scope>NUCLEOTIDE SEQUENCE [LARGE SCALE GENOMIC DNA]</scope>
    <source>
        <strain evidence="4 5">S4</strain>
    </source>
</reference>
<gene>
    <name evidence="4" type="ORF">BCR32DRAFT_198109</name>
</gene>
<sequence>MNRVCQILGIEKQIIQAPMGWITTPKMMAAVSNAGGLGIFGSCAGFKKPITTVDDTVEEMRKTIHKTKKLTSKPFGMNISPKIDDPYGFSKATIKLCKEEGIKILALVGTHAPEDIKRLKNEGFTILYRQSNPTIKESIEAEKAGADIIMATGCDNGG</sequence>